<dbReference type="Proteomes" id="UP000324233">
    <property type="component" value="Chromosome"/>
</dbReference>
<dbReference type="RefSeq" id="WP_148592298.1">
    <property type="nucleotide sequence ID" value="NZ_CP042997.1"/>
</dbReference>
<feature type="signal peptide" evidence="2">
    <location>
        <begin position="1"/>
        <end position="21"/>
    </location>
</feature>
<accession>A0A5B9VYX2</accession>
<dbReference type="PROSITE" id="PS51257">
    <property type="entry name" value="PROKAR_LIPOPROTEIN"/>
    <property type="match status" value="1"/>
</dbReference>
<gene>
    <name evidence="3" type="ORF">OJF2_13140</name>
</gene>
<dbReference type="Gene3D" id="2.130.10.10">
    <property type="entry name" value="YVTN repeat-like/Quinoprotein amine dehydrogenase"/>
    <property type="match status" value="1"/>
</dbReference>
<dbReference type="SUPFAM" id="SSF50969">
    <property type="entry name" value="YVTN repeat-like/Quinoprotein amine dehydrogenase"/>
    <property type="match status" value="1"/>
</dbReference>
<proteinExistence type="predicted"/>
<evidence type="ECO:0000256" key="2">
    <source>
        <dbReference type="SAM" id="SignalP"/>
    </source>
</evidence>
<organism evidence="3 4">
    <name type="scientific">Aquisphaera giovannonii</name>
    <dbReference type="NCBI Taxonomy" id="406548"/>
    <lineage>
        <taxon>Bacteria</taxon>
        <taxon>Pseudomonadati</taxon>
        <taxon>Planctomycetota</taxon>
        <taxon>Planctomycetia</taxon>
        <taxon>Isosphaerales</taxon>
        <taxon>Isosphaeraceae</taxon>
        <taxon>Aquisphaera</taxon>
    </lineage>
</organism>
<protein>
    <submittedName>
        <fullName evidence="3">Uncharacterized protein</fullName>
    </submittedName>
</protein>
<dbReference type="EMBL" id="CP042997">
    <property type="protein sequence ID" value="QEH32830.1"/>
    <property type="molecule type" value="Genomic_DNA"/>
</dbReference>
<dbReference type="InterPro" id="IPR015943">
    <property type="entry name" value="WD40/YVTN_repeat-like_dom_sf"/>
</dbReference>
<evidence type="ECO:0000313" key="4">
    <source>
        <dbReference type="Proteomes" id="UP000324233"/>
    </source>
</evidence>
<keyword evidence="2" id="KW-0732">Signal</keyword>
<evidence type="ECO:0000256" key="1">
    <source>
        <dbReference type="SAM" id="MobiDB-lite"/>
    </source>
</evidence>
<dbReference type="AlphaFoldDB" id="A0A5B9VYX2"/>
<feature type="chain" id="PRO_5022921692" evidence="2">
    <location>
        <begin position="22"/>
        <end position="384"/>
    </location>
</feature>
<sequence length="384" mass="40627" precursor="true">MRSRSCLAAMAVALSCATSLADGPPPARRFQVVLARPDGVMATGINGKGDTVGFLWVESKEHQGVLDQSPFYCTGKTVTAIPPLQGYTAVFPYAVSDGGTVVGRVSKPSLPGQVTPLRNQAFVWDAAGGIRGLGTLEGDSASLATDISRDGRRIAGFSIGDNRVRACYWDRRDDGWKVMRLAQRANLGSNVVVMSDDGKVVAAVDGQTACRWTQRSENEWKEELITPAVSLIPRGVNNEGTVVGVRFTPDGLTHAVVWTRDGGAKVLDLPEGYVRAEANAVNNRGVVVGMIDGPHGSKVAPRAFAYEAGNLRIIEEGGPDFSSATDINDRDQVTGVLDVEEDEEKPGFEAKPGSAKPARPPAGKAESPDKKAEDSGGSSPRGPR</sequence>
<evidence type="ECO:0000313" key="3">
    <source>
        <dbReference type="EMBL" id="QEH32830.1"/>
    </source>
</evidence>
<keyword evidence="4" id="KW-1185">Reference proteome</keyword>
<feature type="region of interest" description="Disordered" evidence="1">
    <location>
        <begin position="317"/>
        <end position="384"/>
    </location>
</feature>
<reference evidence="3 4" key="1">
    <citation type="submission" date="2019-08" db="EMBL/GenBank/DDBJ databases">
        <title>Deep-cultivation of Planctomycetes and their phenomic and genomic characterization uncovers novel biology.</title>
        <authorList>
            <person name="Wiegand S."/>
            <person name="Jogler M."/>
            <person name="Boedeker C."/>
            <person name="Pinto D."/>
            <person name="Vollmers J."/>
            <person name="Rivas-Marin E."/>
            <person name="Kohn T."/>
            <person name="Peeters S.H."/>
            <person name="Heuer A."/>
            <person name="Rast P."/>
            <person name="Oberbeckmann S."/>
            <person name="Bunk B."/>
            <person name="Jeske O."/>
            <person name="Meyerdierks A."/>
            <person name="Storesund J.E."/>
            <person name="Kallscheuer N."/>
            <person name="Luecker S."/>
            <person name="Lage O.M."/>
            <person name="Pohl T."/>
            <person name="Merkel B.J."/>
            <person name="Hornburger P."/>
            <person name="Mueller R.-W."/>
            <person name="Bruemmer F."/>
            <person name="Labrenz M."/>
            <person name="Spormann A.M."/>
            <person name="Op den Camp H."/>
            <person name="Overmann J."/>
            <person name="Amann R."/>
            <person name="Jetten M.S.M."/>
            <person name="Mascher T."/>
            <person name="Medema M.H."/>
            <person name="Devos D.P."/>
            <person name="Kaster A.-K."/>
            <person name="Ovreas L."/>
            <person name="Rohde M."/>
            <person name="Galperin M.Y."/>
            <person name="Jogler C."/>
        </authorList>
    </citation>
    <scope>NUCLEOTIDE SEQUENCE [LARGE SCALE GENOMIC DNA]</scope>
    <source>
        <strain evidence="3 4">OJF2</strain>
    </source>
</reference>
<dbReference type="InterPro" id="IPR011044">
    <property type="entry name" value="Quino_amine_DH_bsu"/>
</dbReference>
<dbReference type="KEGG" id="agv:OJF2_13140"/>
<name>A0A5B9VYX2_9BACT</name>
<dbReference type="OrthoDB" id="261283at2"/>